<evidence type="ECO:0000313" key="3">
    <source>
        <dbReference type="Proteomes" id="UP000618943"/>
    </source>
</evidence>
<accession>A0ABS1H6Q0</accession>
<dbReference type="CDD" id="cd04301">
    <property type="entry name" value="NAT_SF"/>
    <property type="match status" value="1"/>
</dbReference>
<dbReference type="EMBL" id="JAEOAH010000009">
    <property type="protein sequence ID" value="MBK3495097.1"/>
    <property type="molecule type" value="Genomic_DNA"/>
</dbReference>
<dbReference type="Proteomes" id="UP000618943">
    <property type="component" value="Unassembled WGS sequence"/>
</dbReference>
<sequence length="162" mass="18581">MHLERYSDLYESQIKHYQLTKEQLQFTGTPVESVLVSKDDEDYYPILVLDDEELVGYFVLHKREGVAPYSNNQKALLLRTFSTDYRHQGKGYAKQSLLVLPTFVKIHFPEINEIVLAVNVKNGAAQNLYLKCGFNDEGVRKMGSHGELIIMNLDLEESNAIK</sequence>
<keyword evidence="3" id="KW-1185">Reference proteome</keyword>
<comment type="caution">
    <text evidence="2">The sequence shown here is derived from an EMBL/GenBank/DDBJ whole genome shotgun (WGS) entry which is preliminary data.</text>
</comment>
<dbReference type="InterPro" id="IPR016181">
    <property type="entry name" value="Acyl_CoA_acyltransferase"/>
</dbReference>
<proteinExistence type="predicted"/>
<gene>
    <name evidence="2" type="ORF">JFL43_09555</name>
</gene>
<feature type="domain" description="N-acetyltransferase" evidence="1">
    <location>
        <begin position="1"/>
        <end position="156"/>
    </location>
</feature>
<dbReference type="PROSITE" id="PS51186">
    <property type="entry name" value="GNAT"/>
    <property type="match status" value="1"/>
</dbReference>
<dbReference type="InterPro" id="IPR000182">
    <property type="entry name" value="GNAT_dom"/>
</dbReference>
<organism evidence="2 3">
    <name type="scientific">Viridibacillus soli</name>
    <dbReference type="NCBI Taxonomy" id="2798301"/>
    <lineage>
        <taxon>Bacteria</taxon>
        <taxon>Bacillati</taxon>
        <taxon>Bacillota</taxon>
        <taxon>Bacilli</taxon>
        <taxon>Bacillales</taxon>
        <taxon>Caryophanaceae</taxon>
        <taxon>Viridibacillus</taxon>
    </lineage>
</organism>
<dbReference type="SUPFAM" id="SSF55729">
    <property type="entry name" value="Acyl-CoA N-acyltransferases (Nat)"/>
    <property type="match status" value="1"/>
</dbReference>
<dbReference type="Gene3D" id="3.40.630.30">
    <property type="match status" value="1"/>
</dbReference>
<name>A0ABS1H6Q0_9BACL</name>
<protein>
    <submittedName>
        <fullName evidence="2">GNAT family N-acetyltransferase</fullName>
    </submittedName>
</protein>
<reference evidence="2 3" key="1">
    <citation type="submission" date="2020-12" db="EMBL/GenBank/DDBJ databases">
        <title>YIM B01967 draft genome.</title>
        <authorList>
            <person name="Yan X."/>
        </authorList>
    </citation>
    <scope>NUCLEOTIDE SEQUENCE [LARGE SCALE GENOMIC DNA]</scope>
    <source>
        <strain evidence="2 3">YIM B01967</strain>
    </source>
</reference>
<evidence type="ECO:0000313" key="2">
    <source>
        <dbReference type="EMBL" id="MBK3495097.1"/>
    </source>
</evidence>
<dbReference type="Pfam" id="PF00583">
    <property type="entry name" value="Acetyltransf_1"/>
    <property type="match status" value="1"/>
</dbReference>
<evidence type="ECO:0000259" key="1">
    <source>
        <dbReference type="PROSITE" id="PS51186"/>
    </source>
</evidence>